<keyword evidence="2" id="KW-1185">Reference proteome</keyword>
<evidence type="ECO:0000313" key="2">
    <source>
        <dbReference type="Proteomes" id="UP001168821"/>
    </source>
</evidence>
<organism evidence="1 2">
    <name type="scientific">Zophobas morio</name>
    <dbReference type="NCBI Taxonomy" id="2755281"/>
    <lineage>
        <taxon>Eukaryota</taxon>
        <taxon>Metazoa</taxon>
        <taxon>Ecdysozoa</taxon>
        <taxon>Arthropoda</taxon>
        <taxon>Hexapoda</taxon>
        <taxon>Insecta</taxon>
        <taxon>Pterygota</taxon>
        <taxon>Neoptera</taxon>
        <taxon>Endopterygota</taxon>
        <taxon>Coleoptera</taxon>
        <taxon>Polyphaga</taxon>
        <taxon>Cucujiformia</taxon>
        <taxon>Tenebrionidae</taxon>
        <taxon>Zophobas</taxon>
    </lineage>
</organism>
<accession>A0AA38IZG5</accession>
<name>A0AA38IZG5_9CUCU</name>
<evidence type="ECO:0000313" key="1">
    <source>
        <dbReference type="EMBL" id="KAJ3666195.1"/>
    </source>
</evidence>
<protein>
    <submittedName>
        <fullName evidence="1">Uncharacterized protein</fullName>
    </submittedName>
</protein>
<sequence length="127" mass="14735">MNGERRSIRTKKLVQNLQKDDKDSRVSVTCRSWVGSVVFDNGVFYKFRACRHGNAVWGGGWELQIARFRVREHLRQWYSISEIMVPSSLKPTSVAVVGPKEYLLQAEEHLFGTRRRRARDQHSPTCS</sequence>
<dbReference type="EMBL" id="JALNTZ010000001">
    <property type="protein sequence ID" value="KAJ3666195.1"/>
    <property type="molecule type" value="Genomic_DNA"/>
</dbReference>
<reference evidence="1" key="1">
    <citation type="journal article" date="2023" name="G3 (Bethesda)">
        <title>Whole genome assemblies of Zophobas morio and Tenebrio molitor.</title>
        <authorList>
            <person name="Kaur S."/>
            <person name="Stinson S.A."/>
            <person name="diCenzo G.C."/>
        </authorList>
    </citation>
    <scope>NUCLEOTIDE SEQUENCE</scope>
    <source>
        <strain evidence="1">QUZm001</strain>
    </source>
</reference>
<comment type="caution">
    <text evidence="1">The sequence shown here is derived from an EMBL/GenBank/DDBJ whole genome shotgun (WGS) entry which is preliminary data.</text>
</comment>
<proteinExistence type="predicted"/>
<gene>
    <name evidence="1" type="ORF">Zmor_001648</name>
</gene>
<dbReference type="Proteomes" id="UP001168821">
    <property type="component" value="Unassembled WGS sequence"/>
</dbReference>
<dbReference type="AlphaFoldDB" id="A0AA38IZG5"/>